<dbReference type="InterPro" id="IPR006660">
    <property type="entry name" value="Arsenate_reductase-like"/>
</dbReference>
<evidence type="ECO:0000256" key="2">
    <source>
        <dbReference type="PROSITE-ProRule" id="PRU01282"/>
    </source>
</evidence>
<organism evidence="3 4">
    <name type="scientific">Pikeienuella piscinae</name>
    <dbReference type="NCBI Taxonomy" id="2748098"/>
    <lineage>
        <taxon>Bacteria</taxon>
        <taxon>Pseudomonadati</taxon>
        <taxon>Pseudomonadota</taxon>
        <taxon>Alphaproteobacteria</taxon>
        <taxon>Rhodobacterales</taxon>
        <taxon>Paracoccaceae</taxon>
        <taxon>Pikeienuella</taxon>
    </lineage>
</organism>
<name>A0A7L5BZ01_9RHOB</name>
<dbReference type="Pfam" id="PF03960">
    <property type="entry name" value="ArsC"/>
    <property type="match status" value="1"/>
</dbReference>
<dbReference type="Gene3D" id="3.40.30.10">
    <property type="entry name" value="Glutaredoxin"/>
    <property type="match status" value="1"/>
</dbReference>
<dbReference type="EMBL" id="CP049056">
    <property type="protein sequence ID" value="QIE55114.1"/>
    <property type="molecule type" value="Genomic_DNA"/>
</dbReference>
<dbReference type="KEGG" id="hdh:G5B40_06395"/>
<comment type="similarity">
    <text evidence="1 2">Belongs to the ArsC family.</text>
</comment>
<keyword evidence="4" id="KW-1185">Reference proteome</keyword>
<dbReference type="Proteomes" id="UP000503336">
    <property type="component" value="Chromosome"/>
</dbReference>
<dbReference type="PANTHER" id="PTHR30041:SF8">
    <property type="entry name" value="PROTEIN YFFB"/>
    <property type="match status" value="1"/>
</dbReference>
<reference evidence="3 4" key="1">
    <citation type="submission" date="2020-02" db="EMBL/GenBank/DDBJ databases">
        <title>complete genome sequence of Rhodobacteraceae bacterium.</title>
        <authorList>
            <person name="Park J."/>
            <person name="Kim Y.-S."/>
            <person name="Kim K.-H."/>
        </authorList>
    </citation>
    <scope>NUCLEOTIDE SEQUENCE [LARGE SCALE GENOMIC DNA]</scope>
    <source>
        <strain evidence="3 4">RR4-56</strain>
    </source>
</reference>
<dbReference type="PROSITE" id="PS51353">
    <property type="entry name" value="ARSC"/>
    <property type="match status" value="1"/>
</dbReference>
<dbReference type="PANTHER" id="PTHR30041">
    <property type="entry name" value="ARSENATE REDUCTASE"/>
    <property type="match status" value="1"/>
</dbReference>
<protein>
    <submittedName>
        <fullName evidence="3">ArsC family transcriptional regulator</fullName>
    </submittedName>
</protein>
<dbReference type="AlphaFoldDB" id="A0A7L5BZ01"/>
<evidence type="ECO:0000313" key="3">
    <source>
        <dbReference type="EMBL" id="QIE55114.1"/>
    </source>
</evidence>
<sequence>MIRLFGLKNCDACRKAMKALEAAGRGVEFVDIRKEATGDDIARWLERSGAGALTNRRSTTWRGLDEGERAAADGPGALALLTTNPALIKRPVIETSEALFIGWSDDARAALL</sequence>
<dbReference type="InterPro" id="IPR036249">
    <property type="entry name" value="Thioredoxin-like_sf"/>
</dbReference>
<dbReference type="RefSeq" id="WP_165096475.1">
    <property type="nucleotide sequence ID" value="NZ_CP049056.1"/>
</dbReference>
<evidence type="ECO:0000256" key="1">
    <source>
        <dbReference type="ARBA" id="ARBA00007198"/>
    </source>
</evidence>
<dbReference type="SUPFAM" id="SSF52833">
    <property type="entry name" value="Thioredoxin-like"/>
    <property type="match status" value="1"/>
</dbReference>
<gene>
    <name evidence="3" type="ORF">G5B40_06395</name>
</gene>
<accession>A0A7L5BZ01</accession>
<proteinExistence type="inferred from homology"/>
<evidence type="ECO:0000313" key="4">
    <source>
        <dbReference type="Proteomes" id="UP000503336"/>
    </source>
</evidence>